<evidence type="ECO:0000313" key="3">
    <source>
        <dbReference type="Proteomes" id="UP001290861"/>
    </source>
</evidence>
<protein>
    <submittedName>
        <fullName evidence="2">DUF2202 domain-containing protein</fullName>
    </submittedName>
</protein>
<dbReference type="InterPro" id="IPR009078">
    <property type="entry name" value="Ferritin-like_SF"/>
</dbReference>
<dbReference type="RefSeq" id="WP_322607933.1">
    <property type="nucleotide sequence ID" value="NZ_JARVCO010000007.1"/>
</dbReference>
<comment type="caution">
    <text evidence="2">The sequence shown here is derived from an EMBL/GenBank/DDBJ whole genome shotgun (WGS) entry which is preliminary data.</text>
</comment>
<evidence type="ECO:0000259" key="1">
    <source>
        <dbReference type="Pfam" id="PF09968"/>
    </source>
</evidence>
<dbReference type="Proteomes" id="UP001290861">
    <property type="component" value="Unassembled WGS sequence"/>
</dbReference>
<keyword evidence="3" id="KW-1185">Reference proteome</keyword>
<sequence>MTPKLFLVLVLGSITAGWMLQPALAGKGRGKGRGGQTVAVIAEAEIADLLFMREEEKLARDVYISLFAEWGTGVFDRISASEQKHMDAVLGLINKYGLADPALDFGHFADPELQELSESLVVAGLGSELEALYVGALIEEVDMEDIVDAMGRTDKTDILNVYGNLLAGSENHLRAFVRNIEAITGAAYEAQWISQTEVDDILGR</sequence>
<accession>A0ABU5MV96</accession>
<dbReference type="CDD" id="cd01048">
    <property type="entry name" value="Ferritin_like_AB2"/>
    <property type="match status" value="1"/>
</dbReference>
<dbReference type="Gene3D" id="1.20.1260.10">
    <property type="match status" value="1"/>
</dbReference>
<dbReference type="SUPFAM" id="SSF47240">
    <property type="entry name" value="Ferritin-like"/>
    <property type="match status" value="1"/>
</dbReference>
<feature type="domain" description="DUF2202" evidence="1">
    <location>
        <begin position="46"/>
        <end position="202"/>
    </location>
</feature>
<dbReference type="InterPro" id="IPR012347">
    <property type="entry name" value="Ferritin-like"/>
</dbReference>
<proteinExistence type="predicted"/>
<organism evidence="2 3">
    <name type="scientific">Pontiella agarivorans</name>
    <dbReference type="NCBI Taxonomy" id="3038953"/>
    <lineage>
        <taxon>Bacteria</taxon>
        <taxon>Pseudomonadati</taxon>
        <taxon>Kiritimatiellota</taxon>
        <taxon>Kiritimatiellia</taxon>
        <taxon>Kiritimatiellales</taxon>
        <taxon>Pontiellaceae</taxon>
        <taxon>Pontiella</taxon>
    </lineage>
</organism>
<dbReference type="Pfam" id="PF09968">
    <property type="entry name" value="DUF2202"/>
    <property type="match status" value="1"/>
</dbReference>
<reference evidence="2 3" key="1">
    <citation type="journal article" date="2024" name="Appl. Environ. Microbiol.">
        <title>Pontiella agarivorans sp. nov., a novel marine anaerobic bacterium capable of degrading macroalgal polysaccharides and fixing nitrogen.</title>
        <authorList>
            <person name="Liu N."/>
            <person name="Kivenson V."/>
            <person name="Peng X."/>
            <person name="Cui Z."/>
            <person name="Lankiewicz T.S."/>
            <person name="Gosselin K.M."/>
            <person name="English C.J."/>
            <person name="Blair E.M."/>
            <person name="O'Malley M.A."/>
            <person name="Valentine D.L."/>
        </authorList>
    </citation>
    <scope>NUCLEOTIDE SEQUENCE [LARGE SCALE GENOMIC DNA]</scope>
    <source>
        <strain evidence="2 3">NLcol2</strain>
    </source>
</reference>
<dbReference type="EMBL" id="JARVCO010000007">
    <property type="protein sequence ID" value="MDZ8118134.1"/>
    <property type="molecule type" value="Genomic_DNA"/>
</dbReference>
<gene>
    <name evidence="2" type="ORF">P9H32_05780</name>
</gene>
<evidence type="ECO:0000313" key="2">
    <source>
        <dbReference type="EMBL" id="MDZ8118134.1"/>
    </source>
</evidence>
<name>A0ABU5MV96_9BACT</name>
<dbReference type="InterPro" id="IPR019243">
    <property type="entry name" value="DUF2202"/>
</dbReference>